<dbReference type="PANTHER" id="PTHR23519:SF1">
    <property type="entry name" value="AUTOPHAGY-RELATED PROTEIN 22"/>
    <property type="match status" value="1"/>
</dbReference>
<name>A0A9N9C4X5_FUNMO</name>
<reference evidence="11" key="1">
    <citation type="submission" date="2021-06" db="EMBL/GenBank/DDBJ databases">
        <authorList>
            <person name="Kallberg Y."/>
            <person name="Tangrot J."/>
            <person name="Rosling A."/>
        </authorList>
    </citation>
    <scope>NUCLEOTIDE SEQUENCE</scope>
    <source>
        <strain evidence="11">87-6 pot B 2015</strain>
    </source>
</reference>
<evidence type="ECO:0000256" key="6">
    <source>
        <dbReference type="ARBA" id="ARBA00022970"/>
    </source>
</evidence>
<evidence type="ECO:0000256" key="8">
    <source>
        <dbReference type="ARBA" id="ARBA00023136"/>
    </source>
</evidence>
<dbReference type="GO" id="GO:0005774">
    <property type="term" value="C:vacuolar membrane"/>
    <property type="evidence" value="ECO:0007669"/>
    <property type="project" value="UniProtKB-SubCell"/>
</dbReference>
<evidence type="ECO:0000256" key="10">
    <source>
        <dbReference type="SAM" id="MobiDB-lite"/>
    </source>
</evidence>
<protein>
    <recommendedName>
        <fullName evidence="9">Autophagy-related protein</fullName>
    </recommendedName>
</protein>
<feature type="transmembrane region" description="Helical" evidence="9">
    <location>
        <begin position="325"/>
        <end position="344"/>
    </location>
</feature>
<comment type="similarity">
    <text evidence="2 9">Belongs to the ATG22 family.</text>
</comment>
<feature type="transmembrane region" description="Helical" evidence="9">
    <location>
        <begin position="210"/>
        <end position="235"/>
    </location>
</feature>
<dbReference type="GO" id="GO:0032974">
    <property type="term" value="P:amino acid transmembrane export from vacuole"/>
    <property type="evidence" value="ECO:0007669"/>
    <property type="project" value="InterPro"/>
</dbReference>
<evidence type="ECO:0000256" key="7">
    <source>
        <dbReference type="ARBA" id="ARBA00022989"/>
    </source>
</evidence>
<evidence type="ECO:0000256" key="3">
    <source>
        <dbReference type="ARBA" id="ARBA00022448"/>
    </source>
</evidence>
<dbReference type="Proteomes" id="UP000789375">
    <property type="component" value="Unassembled WGS sequence"/>
</dbReference>
<keyword evidence="4 9" id="KW-0926">Vacuole</keyword>
<feature type="transmembrane region" description="Helical" evidence="9">
    <location>
        <begin position="90"/>
        <end position="110"/>
    </location>
</feature>
<feature type="transmembrane region" description="Helical" evidence="9">
    <location>
        <begin position="292"/>
        <end position="313"/>
    </location>
</feature>
<keyword evidence="6 9" id="KW-0029">Amino-acid transport</keyword>
<dbReference type="CDD" id="cd17483">
    <property type="entry name" value="MFS_Atg22_like"/>
    <property type="match status" value="1"/>
</dbReference>
<feature type="transmembrane region" description="Helical" evidence="9">
    <location>
        <begin position="388"/>
        <end position="410"/>
    </location>
</feature>
<comment type="caution">
    <text evidence="9">Lacks conserved residue(s) required for the propagation of feature annotation.</text>
</comment>
<dbReference type="AlphaFoldDB" id="A0A9N9C4X5"/>
<evidence type="ECO:0000256" key="9">
    <source>
        <dbReference type="RuleBase" id="RU363073"/>
    </source>
</evidence>
<evidence type="ECO:0000256" key="4">
    <source>
        <dbReference type="ARBA" id="ARBA00022554"/>
    </source>
</evidence>
<dbReference type="Gene3D" id="1.20.1250.20">
    <property type="entry name" value="MFS general substrate transporter like domains"/>
    <property type="match status" value="1"/>
</dbReference>
<dbReference type="InterPro" id="IPR050495">
    <property type="entry name" value="ATG22/LtaA_families"/>
</dbReference>
<evidence type="ECO:0000313" key="12">
    <source>
        <dbReference type="Proteomes" id="UP000789375"/>
    </source>
</evidence>
<comment type="caution">
    <text evidence="11">The sequence shown here is derived from an EMBL/GenBank/DDBJ whole genome shotgun (WGS) entry which is preliminary data.</text>
</comment>
<keyword evidence="9" id="KW-0072">Autophagy</keyword>
<keyword evidence="5 9" id="KW-0812">Transmembrane</keyword>
<evidence type="ECO:0000256" key="1">
    <source>
        <dbReference type="ARBA" id="ARBA00004127"/>
    </source>
</evidence>
<proteinExistence type="inferred from homology"/>
<keyword evidence="7 9" id="KW-1133">Transmembrane helix</keyword>
<evidence type="ECO:0000256" key="2">
    <source>
        <dbReference type="ARBA" id="ARBA00006978"/>
    </source>
</evidence>
<organism evidence="11 12">
    <name type="scientific">Funneliformis mosseae</name>
    <name type="common">Endomycorrhizal fungus</name>
    <name type="synonym">Glomus mosseae</name>
    <dbReference type="NCBI Taxonomy" id="27381"/>
    <lineage>
        <taxon>Eukaryota</taxon>
        <taxon>Fungi</taxon>
        <taxon>Fungi incertae sedis</taxon>
        <taxon>Mucoromycota</taxon>
        <taxon>Glomeromycotina</taxon>
        <taxon>Glomeromycetes</taxon>
        <taxon>Glomerales</taxon>
        <taxon>Glomeraceae</taxon>
        <taxon>Funneliformis</taxon>
    </lineage>
</organism>
<feature type="transmembrane region" description="Helical" evidence="9">
    <location>
        <begin position="241"/>
        <end position="265"/>
    </location>
</feature>
<dbReference type="PANTHER" id="PTHR23519">
    <property type="entry name" value="AUTOPHAGY-RELATED PROTEIN 22"/>
    <property type="match status" value="1"/>
</dbReference>
<comment type="subcellular location">
    <subcellularLocation>
        <location evidence="1">Endomembrane system</location>
        <topology evidence="1">Multi-pass membrane protein</topology>
    </subcellularLocation>
    <subcellularLocation>
        <location evidence="9">Vacuole membrane</location>
        <topology evidence="9">Multi-pass membrane protein</topology>
    </subcellularLocation>
</comment>
<comment type="function">
    <text evidence="9">Vacuolar effluxer which mediate the efflux of amino acids resulting from autophagic degradation. The release of autophagic amino acids allows the maintenance of protein synthesis and viability during nitrogen starvation.</text>
</comment>
<evidence type="ECO:0000313" key="11">
    <source>
        <dbReference type="EMBL" id="CAG8586607.1"/>
    </source>
</evidence>
<keyword evidence="3 9" id="KW-0813">Transport</keyword>
<dbReference type="SUPFAM" id="SSF103473">
    <property type="entry name" value="MFS general substrate transporter"/>
    <property type="match status" value="2"/>
</dbReference>
<accession>A0A9N9C4X5</accession>
<dbReference type="InterPro" id="IPR036259">
    <property type="entry name" value="MFS_trans_sf"/>
</dbReference>
<keyword evidence="8 9" id="KW-0472">Membrane</keyword>
<feature type="transmembrane region" description="Helical" evidence="9">
    <location>
        <begin position="146"/>
        <end position="170"/>
    </location>
</feature>
<dbReference type="Pfam" id="PF11700">
    <property type="entry name" value="ATG22"/>
    <property type="match status" value="1"/>
</dbReference>
<sequence>MLNEEKGIDDNHQDLEVVSTRELKGWYLASTANEPYVIAAMSVFIPIILETYSSQAGFKLDDRDVPCDIEVENYKCVTKFGFWFVDSTSYSFYIIAISVLAQCIVYIGSGSLADYGNNRKKMLIGFSYAGALFTIAYILVLEPNMYWLAGLLTILSNVCFGAATVFWLAYIPVYTHIHPEVMQVKRNNNEKDDATKEEIYKIEEKISNQLSVISLIWCIPAGVLVLAIGSIFALIMKDKILSLRIGCVIVGIWWVSFLTFPVLWMKNRVGPPLPKVGTIIRSARHLVETIKFLVAWFILSDGYGTITTVATLFGKKELGLSQVQLLIAAMVIPISAMIGAYVFLKIQLYFNLSTKTMIIITASLHSLVPLYALLGFIAPFGFKYSWEIWLFAIYFGSLLGAVQSYCRVFFGSMIPKGHENEFFSLYEITDKGSSWLGPLMVGIIGDLTHNLRNAYCRLSVRPSVRVSSIFGLGFKGPAIFCRFTSVIRPSVRVSSIFGLGFKGPAIFCRFTSVIRPSAFLSIFSLGFKGPAIFCRFTSPSERQSSNLYREVEHDIFNETDNEKGDVWYSHKIISEMGLLIALIVTSEVYIVDYNEDRSVYATPCSNSPMDDNPEGEPRSKRRALAKTDDKSCTSSGTNDDSVGIINTVKSFWLYVFFFHFSTQTDFLTLTKYTSDEFDEHDESDESDDECETFKR</sequence>
<gene>
    <name evidence="11" type="ORF">FMOSSE_LOCUS8224</name>
</gene>
<feature type="transmembrane region" description="Helical" evidence="9">
    <location>
        <begin position="356"/>
        <end position="382"/>
    </location>
</feature>
<dbReference type="InterPro" id="IPR024671">
    <property type="entry name" value="Atg22-like"/>
</dbReference>
<dbReference type="GO" id="GO:0012505">
    <property type="term" value="C:endomembrane system"/>
    <property type="evidence" value="ECO:0007669"/>
    <property type="project" value="UniProtKB-SubCell"/>
</dbReference>
<dbReference type="EMBL" id="CAJVPP010002088">
    <property type="protein sequence ID" value="CAG8586607.1"/>
    <property type="molecule type" value="Genomic_DNA"/>
</dbReference>
<keyword evidence="12" id="KW-1185">Reference proteome</keyword>
<feature type="region of interest" description="Disordered" evidence="10">
    <location>
        <begin position="602"/>
        <end position="638"/>
    </location>
</feature>
<feature type="transmembrane region" description="Helical" evidence="9">
    <location>
        <begin position="122"/>
        <end position="140"/>
    </location>
</feature>
<evidence type="ECO:0000256" key="5">
    <source>
        <dbReference type="ARBA" id="ARBA00022692"/>
    </source>
</evidence>
<dbReference type="GO" id="GO:0006914">
    <property type="term" value="P:autophagy"/>
    <property type="evidence" value="ECO:0007669"/>
    <property type="project" value="UniProtKB-KW"/>
</dbReference>
<dbReference type="InterPro" id="IPR044738">
    <property type="entry name" value="Atg22"/>
</dbReference>